<reference evidence="1" key="1">
    <citation type="submission" date="2021-09" db="EMBL/GenBank/DDBJ databases">
        <authorList>
            <person name="Wu T."/>
            <person name="Guo S.Z."/>
        </authorList>
    </citation>
    <scope>NUCLEOTIDE SEQUENCE</scope>
    <source>
        <strain evidence="1">RSS-23</strain>
    </source>
</reference>
<dbReference type="EMBL" id="JAIQDJ010000001">
    <property type="protein sequence ID" value="MBZ4184726.1"/>
    <property type="molecule type" value="Genomic_DNA"/>
</dbReference>
<dbReference type="Proteomes" id="UP001430290">
    <property type="component" value="Unassembled WGS sequence"/>
</dbReference>
<accession>A0ABS7TA96</accession>
<organism evidence="1 2">
    <name type="scientific">Thermomonas beijingensis</name>
    <dbReference type="NCBI Taxonomy" id="2872701"/>
    <lineage>
        <taxon>Bacteria</taxon>
        <taxon>Pseudomonadati</taxon>
        <taxon>Pseudomonadota</taxon>
        <taxon>Gammaproteobacteria</taxon>
        <taxon>Lysobacterales</taxon>
        <taxon>Lysobacteraceae</taxon>
        <taxon>Thermomonas</taxon>
    </lineage>
</organism>
<sequence length="94" mass="10188">MAQDKIPPAGLHPQLVKKLLDNLESNDAFRQQFQQSPEQALRSLGYTDASTCMQLKPGETLASAEQIKAQRSKLEAAATAIQSADCIFASQQIG</sequence>
<gene>
    <name evidence="1" type="ORF">K7B09_00065</name>
</gene>
<dbReference type="RefSeq" id="WP_223625244.1">
    <property type="nucleotide sequence ID" value="NZ_JAIQDJ010000001.1"/>
</dbReference>
<evidence type="ECO:0000313" key="2">
    <source>
        <dbReference type="Proteomes" id="UP001430290"/>
    </source>
</evidence>
<keyword evidence="2" id="KW-1185">Reference proteome</keyword>
<name>A0ABS7TA96_9GAMM</name>
<comment type="caution">
    <text evidence="1">The sequence shown here is derived from an EMBL/GenBank/DDBJ whole genome shotgun (WGS) entry which is preliminary data.</text>
</comment>
<dbReference type="InterPro" id="IPR030976">
    <property type="entry name" value="Mod_pep_NH_fam"/>
</dbReference>
<proteinExistence type="predicted"/>
<dbReference type="NCBIfam" id="TIGR04509">
    <property type="entry name" value="mod_pep_NH_fam"/>
    <property type="match status" value="1"/>
</dbReference>
<protein>
    <submittedName>
        <fullName evidence="1">NHLP-related RiPP peptide</fullName>
    </submittedName>
</protein>
<evidence type="ECO:0000313" key="1">
    <source>
        <dbReference type="EMBL" id="MBZ4184726.1"/>
    </source>
</evidence>